<dbReference type="InterPro" id="IPR050954">
    <property type="entry name" value="ET_IronSulfur_Cluster-Binding"/>
</dbReference>
<dbReference type="EMBL" id="QIBW01000001">
    <property type="protein sequence ID" value="ROT92172.1"/>
    <property type="molecule type" value="Genomic_DNA"/>
</dbReference>
<evidence type="ECO:0000256" key="2">
    <source>
        <dbReference type="ARBA" id="ARBA00022723"/>
    </source>
</evidence>
<evidence type="ECO:0000256" key="1">
    <source>
        <dbReference type="ARBA" id="ARBA00022485"/>
    </source>
</evidence>
<dbReference type="RefSeq" id="WP_096227403.1">
    <property type="nucleotide sequence ID" value="NZ_CP168029.1"/>
</dbReference>
<dbReference type="GO" id="GO:0046872">
    <property type="term" value="F:metal ion binding"/>
    <property type="evidence" value="ECO:0007669"/>
    <property type="project" value="UniProtKB-KW"/>
</dbReference>
<protein>
    <submittedName>
        <fullName evidence="6">4Fe-4S dicluster domain-containing protein</fullName>
    </submittedName>
</protein>
<dbReference type="AlphaFoldDB" id="A0A423UP32"/>
<dbReference type="Proteomes" id="UP000285258">
    <property type="component" value="Unassembled WGS sequence"/>
</dbReference>
<evidence type="ECO:0000256" key="4">
    <source>
        <dbReference type="ARBA" id="ARBA00023014"/>
    </source>
</evidence>
<dbReference type="PROSITE" id="PS51379">
    <property type="entry name" value="4FE4S_FER_2"/>
    <property type="match status" value="3"/>
</dbReference>
<proteinExistence type="predicted"/>
<dbReference type="InterPro" id="IPR017900">
    <property type="entry name" value="4Fe4S_Fe_S_CS"/>
</dbReference>
<dbReference type="CDD" id="cd10551">
    <property type="entry name" value="PsrB"/>
    <property type="match status" value="1"/>
</dbReference>
<feature type="domain" description="4Fe-4S ferredoxin-type" evidence="5">
    <location>
        <begin position="81"/>
        <end position="110"/>
    </location>
</feature>
<keyword evidence="2" id="KW-0479">Metal-binding</keyword>
<evidence type="ECO:0000256" key="3">
    <source>
        <dbReference type="ARBA" id="ARBA00023004"/>
    </source>
</evidence>
<evidence type="ECO:0000313" key="6">
    <source>
        <dbReference type="EMBL" id="ROT92172.1"/>
    </source>
</evidence>
<dbReference type="SUPFAM" id="SSF54862">
    <property type="entry name" value="4Fe-4S ferredoxins"/>
    <property type="match status" value="1"/>
</dbReference>
<keyword evidence="1" id="KW-0004">4Fe-4S</keyword>
<accession>A0A423UP32</accession>
<evidence type="ECO:0000259" key="5">
    <source>
        <dbReference type="PROSITE" id="PS51379"/>
    </source>
</evidence>
<keyword evidence="3" id="KW-0408">Iron</keyword>
<dbReference type="Gene3D" id="3.30.70.20">
    <property type="match status" value="2"/>
</dbReference>
<dbReference type="InterPro" id="IPR017896">
    <property type="entry name" value="4Fe4S_Fe-S-bd"/>
</dbReference>
<sequence length="228" mass="25278">MTRYGMVIDLHKCVGCGACQIACKKENNVDTGMFWSHHIIEESGVFPHVRHEYTPTMCNHCADAECVRVCPTSAMHKDENGLTLHEASRCIGCKSCMMACPYNAVSFNRKDVPRSWDDDEPAIPGCTSTAKEQQEKTGVPVPYYNKDREATYPGVREVGTVEKCTMCDHRVKDGLVPYCAEVCPAQARVFGDLGDPESDASRLLVRHGGQVLKPEAGTHPAVYYIRSF</sequence>
<name>A0A423UP32_9ACTN</name>
<dbReference type="Pfam" id="PF12800">
    <property type="entry name" value="Fer4_4"/>
    <property type="match status" value="1"/>
</dbReference>
<evidence type="ECO:0000313" key="7">
    <source>
        <dbReference type="Proteomes" id="UP000285258"/>
    </source>
</evidence>
<dbReference type="PANTHER" id="PTHR43177">
    <property type="entry name" value="PROTEIN NRFC"/>
    <property type="match status" value="1"/>
</dbReference>
<feature type="domain" description="4Fe-4S ferredoxin-type" evidence="5">
    <location>
        <begin position="49"/>
        <end position="80"/>
    </location>
</feature>
<dbReference type="GO" id="GO:0051539">
    <property type="term" value="F:4 iron, 4 sulfur cluster binding"/>
    <property type="evidence" value="ECO:0007669"/>
    <property type="project" value="UniProtKB-KW"/>
</dbReference>
<gene>
    <name evidence="6" type="ORF">DMP12_01400</name>
</gene>
<comment type="caution">
    <text evidence="6">The sequence shown here is derived from an EMBL/GenBank/DDBJ whole genome shotgun (WGS) entry which is preliminary data.</text>
</comment>
<feature type="domain" description="4Fe-4S ferredoxin-type" evidence="5">
    <location>
        <begin position="4"/>
        <end position="34"/>
    </location>
</feature>
<organism evidence="6 7">
    <name type="scientific">Gordonibacter urolithinfaciens</name>
    <dbReference type="NCBI Taxonomy" id="1335613"/>
    <lineage>
        <taxon>Bacteria</taxon>
        <taxon>Bacillati</taxon>
        <taxon>Actinomycetota</taxon>
        <taxon>Coriobacteriia</taxon>
        <taxon>Eggerthellales</taxon>
        <taxon>Eggerthellaceae</taxon>
        <taxon>Gordonibacter</taxon>
    </lineage>
</organism>
<dbReference type="Pfam" id="PF13247">
    <property type="entry name" value="Fer4_11"/>
    <property type="match status" value="2"/>
</dbReference>
<keyword evidence="4" id="KW-0411">Iron-sulfur</keyword>
<dbReference type="PROSITE" id="PS00198">
    <property type="entry name" value="4FE4S_FER_1"/>
    <property type="match status" value="1"/>
</dbReference>
<dbReference type="PANTHER" id="PTHR43177:SF3">
    <property type="entry name" value="PROTEIN NRFC HOMOLOG"/>
    <property type="match status" value="1"/>
</dbReference>
<reference evidence="7" key="1">
    <citation type="submission" date="2018-05" db="EMBL/GenBank/DDBJ databases">
        <title>Genome Sequencing of selected type strains of the family Eggerthellaceae.</title>
        <authorList>
            <person name="Danylec N."/>
            <person name="Stoll D.A."/>
            <person name="Doetsch A."/>
            <person name="Huch M."/>
        </authorList>
    </citation>
    <scope>NUCLEOTIDE SEQUENCE [LARGE SCALE GENOMIC DNA]</scope>
    <source>
        <strain evidence="7">DSM 27213</strain>
    </source>
</reference>